<dbReference type="EMBL" id="CM031832">
    <property type="protein sequence ID" value="KAG6701028.1"/>
    <property type="molecule type" value="Genomic_DNA"/>
</dbReference>
<name>A0A922EFR5_CARIL</name>
<keyword evidence="1" id="KW-0812">Transmembrane</keyword>
<dbReference type="PANTHER" id="PTHR33116:SF80">
    <property type="entry name" value="REVERSE TRANSCRIPTASE ZINC-BINDING DOMAIN-CONTAINING PROTEIN"/>
    <property type="match status" value="1"/>
</dbReference>
<dbReference type="PANTHER" id="PTHR33116">
    <property type="entry name" value="REVERSE TRANSCRIPTASE ZINC-BINDING DOMAIN-CONTAINING PROTEIN-RELATED-RELATED"/>
    <property type="match status" value="1"/>
</dbReference>
<gene>
    <name evidence="2" type="ORF">I3842_08G143200</name>
</gene>
<organism evidence="2 3">
    <name type="scientific">Carya illinoinensis</name>
    <name type="common">Pecan</name>
    <dbReference type="NCBI Taxonomy" id="32201"/>
    <lineage>
        <taxon>Eukaryota</taxon>
        <taxon>Viridiplantae</taxon>
        <taxon>Streptophyta</taxon>
        <taxon>Embryophyta</taxon>
        <taxon>Tracheophyta</taxon>
        <taxon>Spermatophyta</taxon>
        <taxon>Magnoliopsida</taxon>
        <taxon>eudicotyledons</taxon>
        <taxon>Gunneridae</taxon>
        <taxon>Pentapetalae</taxon>
        <taxon>rosids</taxon>
        <taxon>fabids</taxon>
        <taxon>Fagales</taxon>
        <taxon>Juglandaceae</taxon>
        <taxon>Carya</taxon>
    </lineage>
</organism>
<dbReference type="AlphaFoldDB" id="A0A922EFR5"/>
<reference evidence="2" key="1">
    <citation type="submission" date="2021-01" db="EMBL/GenBank/DDBJ databases">
        <authorList>
            <person name="Lovell J.T."/>
            <person name="Bentley N."/>
            <person name="Bhattarai G."/>
            <person name="Jenkins J.W."/>
            <person name="Sreedasyam A."/>
            <person name="Alarcon Y."/>
            <person name="Bock C."/>
            <person name="Boston L."/>
            <person name="Carlson J."/>
            <person name="Cervantes K."/>
            <person name="Clermont K."/>
            <person name="Krom N."/>
            <person name="Kubenka K."/>
            <person name="Mamidi S."/>
            <person name="Mattison C."/>
            <person name="Monteros M."/>
            <person name="Pisani C."/>
            <person name="Plott C."/>
            <person name="Rajasekar S."/>
            <person name="Rhein H.S."/>
            <person name="Rohla C."/>
            <person name="Song M."/>
            <person name="Hilaire R.S."/>
            <person name="Shu S."/>
            <person name="Wells L."/>
            <person name="Wang X."/>
            <person name="Webber J."/>
            <person name="Heerema R.J."/>
            <person name="Klein P."/>
            <person name="Conner P."/>
            <person name="Grauke L."/>
            <person name="Grimwood J."/>
            <person name="Schmutz J."/>
            <person name="Randall J.J."/>
        </authorList>
    </citation>
    <scope>NUCLEOTIDE SEQUENCE</scope>
    <source>
        <tissue evidence="2">Leaf</tissue>
    </source>
</reference>
<protein>
    <submittedName>
        <fullName evidence="2">Uncharacterized protein</fullName>
    </submittedName>
</protein>
<proteinExistence type="predicted"/>
<evidence type="ECO:0000313" key="2">
    <source>
        <dbReference type="EMBL" id="KAG6701028.1"/>
    </source>
</evidence>
<evidence type="ECO:0000313" key="3">
    <source>
        <dbReference type="Proteomes" id="UP000811246"/>
    </source>
</evidence>
<dbReference type="Proteomes" id="UP000811246">
    <property type="component" value="Chromosome 8"/>
</dbReference>
<feature type="transmembrane region" description="Helical" evidence="1">
    <location>
        <begin position="150"/>
        <end position="173"/>
    </location>
</feature>
<evidence type="ECO:0000256" key="1">
    <source>
        <dbReference type="SAM" id="Phobius"/>
    </source>
</evidence>
<sequence length="178" mass="21355">MPVHLLSVVHALKAVLSKICNLISNFFWGSSGGKSKHKWINWQWVCKPVREGGMGLRCLEEVQISLLMKFFWNLLTSNSLWVQYFKAKYVKHMHISLVGQQRGTWFWKGILHCLPRVLSNSKWQIQDGKLFFWHDNWTIRMRFRRLFHQFIAGWSCGCWFFSFIRWNFGLWFVCKFSS</sequence>
<keyword evidence="1" id="KW-0472">Membrane</keyword>
<comment type="caution">
    <text evidence="2">The sequence shown here is derived from an EMBL/GenBank/DDBJ whole genome shotgun (WGS) entry which is preliminary data.</text>
</comment>
<accession>A0A922EFR5</accession>
<keyword evidence="1" id="KW-1133">Transmembrane helix</keyword>